<evidence type="ECO:0000259" key="3">
    <source>
        <dbReference type="Pfam" id="PF13614"/>
    </source>
</evidence>
<reference evidence="4 5" key="1">
    <citation type="submission" date="2018-11" db="EMBL/GenBank/DDBJ databases">
        <title>Genomic Encyclopedia of Type Strains, Phase IV (KMG-IV): sequencing the most valuable type-strain genomes for metagenomic binning, comparative biology and taxonomic classification.</title>
        <authorList>
            <person name="Goeker M."/>
        </authorList>
    </citation>
    <scope>NUCLEOTIDE SEQUENCE [LARGE SCALE GENOMIC DNA]</scope>
    <source>
        <strain evidence="4 5">DSM 18090</strain>
    </source>
</reference>
<dbReference type="GO" id="GO:0005524">
    <property type="term" value="F:ATP binding"/>
    <property type="evidence" value="ECO:0007669"/>
    <property type="project" value="UniProtKB-KW"/>
</dbReference>
<protein>
    <submittedName>
        <fullName evidence="4">Pilus assembly protein CpaE</fullName>
    </submittedName>
</protein>
<dbReference type="Proteomes" id="UP000276443">
    <property type="component" value="Unassembled WGS sequence"/>
</dbReference>
<evidence type="ECO:0000256" key="2">
    <source>
        <dbReference type="ARBA" id="ARBA00022840"/>
    </source>
</evidence>
<dbReference type="SUPFAM" id="SSF52540">
    <property type="entry name" value="P-loop containing nucleoside triphosphate hydrolases"/>
    <property type="match status" value="1"/>
</dbReference>
<dbReference type="PANTHER" id="PTHR43384:SF6">
    <property type="entry name" value="SEPTUM SITE-DETERMINING PROTEIN MIND HOMOLOG, CHLOROPLASTIC"/>
    <property type="match status" value="1"/>
</dbReference>
<comment type="caution">
    <text evidence="4">The sequence shown here is derived from an EMBL/GenBank/DDBJ whole genome shotgun (WGS) entry which is preliminary data.</text>
</comment>
<evidence type="ECO:0000256" key="1">
    <source>
        <dbReference type="ARBA" id="ARBA00022741"/>
    </source>
</evidence>
<proteinExistence type="predicted"/>
<dbReference type="InterPro" id="IPR050625">
    <property type="entry name" value="ParA/MinD_ATPase"/>
</dbReference>
<feature type="domain" description="AAA" evidence="3">
    <location>
        <begin position="126"/>
        <end position="279"/>
    </location>
</feature>
<keyword evidence="1" id="KW-0547">Nucleotide-binding</keyword>
<sequence length="369" mass="41860">MNHYKTTVMIKNEAWLDQIEKMLNELDLEFDVATNNQFDSKSDHILVDHEVVSPRDFRRPHQSNEVTVLLEEENFREARAWMDAGATSIFIFPKEVDRLQQRLSELKNQFENRRELMRGTEGGNEIWSFYSAKGGSGKSTLATIVSQSLAIHNEKKVLLIDMNSQFGGLESMFGLEGGRNYQQLEVVLDELTPDHIMNVSYPTKSGVHVLLGPADPVRAAELLDNLLPKTIQVAKSYFDYVILDLPSGFSEVSYVGLSEATKVFYVLSPESPAIRAFKQSKPIFESFALKSGKNFHVILNRDSSKNELQAKDVEKIIEEPIYTKISSHFSGIQPYINMGEPYFTKKKGRAANKVSREVSHFVLSVTKEE</sequence>
<organism evidence="4 5">
    <name type="scientific">Aquisalibacillus elongatus</name>
    <dbReference type="NCBI Taxonomy" id="485577"/>
    <lineage>
        <taxon>Bacteria</taxon>
        <taxon>Bacillati</taxon>
        <taxon>Bacillota</taxon>
        <taxon>Bacilli</taxon>
        <taxon>Bacillales</taxon>
        <taxon>Bacillaceae</taxon>
        <taxon>Aquisalibacillus</taxon>
    </lineage>
</organism>
<dbReference type="PANTHER" id="PTHR43384">
    <property type="entry name" value="SEPTUM SITE-DETERMINING PROTEIN MIND HOMOLOG, CHLOROPLASTIC-RELATED"/>
    <property type="match status" value="1"/>
</dbReference>
<dbReference type="InterPro" id="IPR025669">
    <property type="entry name" value="AAA_dom"/>
</dbReference>
<dbReference type="EMBL" id="RKRF01000014">
    <property type="protein sequence ID" value="RPF50072.1"/>
    <property type="molecule type" value="Genomic_DNA"/>
</dbReference>
<dbReference type="RefSeq" id="WP_124223681.1">
    <property type="nucleotide sequence ID" value="NZ_RKRF01000014.1"/>
</dbReference>
<keyword evidence="2" id="KW-0067">ATP-binding</keyword>
<dbReference type="AlphaFoldDB" id="A0A3N5BRD7"/>
<gene>
    <name evidence="4" type="ORF">EDC24_2889</name>
</gene>
<dbReference type="GO" id="GO:0016887">
    <property type="term" value="F:ATP hydrolysis activity"/>
    <property type="evidence" value="ECO:0007669"/>
    <property type="project" value="TreeGrafter"/>
</dbReference>
<evidence type="ECO:0000313" key="5">
    <source>
        <dbReference type="Proteomes" id="UP000276443"/>
    </source>
</evidence>
<dbReference type="InterPro" id="IPR027417">
    <property type="entry name" value="P-loop_NTPase"/>
</dbReference>
<accession>A0A3N5BRD7</accession>
<evidence type="ECO:0000313" key="4">
    <source>
        <dbReference type="EMBL" id="RPF50072.1"/>
    </source>
</evidence>
<dbReference type="OrthoDB" id="2512803at2"/>
<dbReference type="Pfam" id="PF13614">
    <property type="entry name" value="AAA_31"/>
    <property type="match status" value="1"/>
</dbReference>
<dbReference type="Gene3D" id="3.40.50.300">
    <property type="entry name" value="P-loop containing nucleotide triphosphate hydrolases"/>
    <property type="match status" value="1"/>
</dbReference>
<name>A0A3N5BRD7_9BACI</name>
<dbReference type="GO" id="GO:0009898">
    <property type="term" value="C:cytoplasmic side of plasma membrane"/>
    <property type="evidence" value="ECO:0007669"/>
    <property type="project" value="TreeGrafter"/>
</dbReference>
<dbReference type="GO" id="GO:0051782">
    <property type="term" value="P:negative regulation of cell division"/>
    <property type="evidence" value="ECO:0007669"/>
    <property type="project" value="TreeGrafter"/>
</dbReference>
<dbReference type="GO" id="GO:0005829">
    <property type="term" value="C:cytosol"/>
    <property type="evidence" value="ECO:0007669"/>
    <property type="project" value="TreeGrafter"/>
</dbReference>
<keyword evidence="5" id="KW-1185">Reference proteome</keyword>